<sequence>MLLAILVSVISAVFYYVEAFRTGLSAKQWGLAGLLFGPLVFPLFSVKKQMALRKARGFDSAYLRA</sequence>
<accession>A0A917Z682</accession>
<dbReference type="EMBL" id="BMLS01000009">
    <property type="protein sequence ID" value="GGO75115.1"/>
    <property type="molecule type" value="Genomic_DNA"/>
</dbReference>
<reference evidence="2" key="1">
    <citation type="journal article" date="2014" name="Int. J. Syst. Evol. Microbiol.">
        <title>Complete genome sequence of Corynebacterium casei LMG S-19264T (=DSM 44701T), isolated from a smear-ripened cheese.</title>
        <authorList>
            <consortium name="US DOE Joint Genome Institute (JGI-PGF)"/>
            <person name="Walter F."/>
            <person name="Albersmeier A."/>
            <person name="Kalinowski J."/>
            <person name="Ruckert C."/>
        </authorList>
    </citation>
    <scope>NUCLEOTIDE SEQUENCE</scope>
    <source>
        <strain evidence="2">CGMCC 1.7086</strain>
    </source>
</reference>
<keyword evidence="1" id="KW-1133">Transmembrane helix</keyword>
<proteinExistence type="predicted"/>
<name>A0A917Z682_9ALTE</name>
<keyword evidence="1" id="KW-0812">Transmembrane</keyword>
<dbReference type="AlphaFoldDB" id="A0A917Z682"/>
<evidence type="ECO:0000256" key="1">
    <source>
        <dbReference type="SAM" id="Phobius"/>
    </source>
</evidence>
<feature type="transmembrane region" description="Helical" evidence="1">
    <location>
        <begin position="29"/>
        <end position="46"/>
    </location>
</feature>
<reference evidence="2" key="2">
    <citation type="submission" date="2020-09" db="EMBL/GenBank/DDBJ databases">
        <authorList>
            <person name="Sun Q."/>
            <person name="Zhou Y."/>
        </authorList>
    </citation>
    <scope>NUCLEOTIDE SEQUENCE</scope>
    <source>
        <strain evidence="2">CGMCC 1.7086</strain>
    </source>
</reference>
<protein>
    <submittedName>
        <fullName evidence="2">Uncharacterized protein</fullName>
    </submittedName>
</protein>
<dbReference type="Proteomes" id="UP000606935">
    <property type="component" value="Unassembled WGS sequence"/>
</dbReference>
<gene>
    <name evidence="2" type="ORF">GCM10010982_39530</name>
</gene>
<evidence type="ECO:0000313" key="3">
    <source>
        <dbReference type="Proteomes" id="UP000606935"/>
    </source>
</evidence>
<comment type="caution">
    <text evidence="2">The sequence shown here is derived from an EMBL/GenBank/DDBJ whole genome shotgun (WGS) entry which is preliminary data.</text>
</comment>
<keyword evidence="1" id="KW-0472">Membrane</keyword>
<evidence type="ECO:0000313" key="2">
    <source>
        <dbReference type="EMBL" id="GGO75115.1"/>
    </source>
</evidence>
<organism evidence="2 3">
    <name type="scientific">Bowmanella pacifica</name>
    <dbReference type="NCBI Taxonomy" id="502051"/>
    <lineage>
        <taxon>Bacteria</taxon>
        <taxon>Pseudomonadati</taxon>
        <taxon>Pseudomonadota</taxon>
        <taxon>Gammaproteobacteria</taxon>
        <taxon>Alteromonadales</taxon>
        <taxon>Alteromonadaceae</taxon>
        <taxon>Bowmanella</taxon>
    </lineage>
</organism>
<keyword evidence="3" id="KW-1185">Reference proteome</keyword>